<dbReference type="Pfam" id="PF00174">
    <property type="entry name" value="Oxidored_molyb"/>
    <property type="match status" value="1"/>
</dbReference>
<protein>
    <submittedName>
        <fullName evidence="4">Molybdopterin-dependent oxidoreductase</fullName>
    </submittedName>
</protein>
<dbReference type="PANTHER" id="PTHR19372:SF7">
    <property type="entry name" value="SULFITE OXIDASE, MITOCHONDRIAL"/>
    <property type="match status" value="1"/>
</dbReference>
<feature type="region of interest" description="Disordered" evidence="1">
    <location>
        <begin position="501"/>
        <end position="523"/>
    </location>
</feature>
<dbReference type="EMBL" id="CP090958">
    <property type="protein sequence ID" value="WGW11013.1"/>
    <property type="molecule type" value="Genomic_DNA"/>
</dbReference>
<feature type="transmembrane region" description="Helical" evidence="2">
    <location>
        <begin position="175"/>
        <end position="197"/>
    </location>
</feature>
<feature type="compositionally biased region" description="Basic and acidic residues" evidence="1">
    <location>
        <begin position="1"/>
        <end position="20"/>
    </location>
</feature>
<dbReference type="Proteomes" id="UP001209083">
    <property type="component" value="Chromosome"/>
</dbReference>
<dbReference type="SUPFAM" id="SSF81296">
    <property type="entry name" value="E set domains"/>
    <property type="match status" value="1"/>
</dbReference>
<keyword evidence="2" id="KW-1133">Transmembrane helix</keyword>
<feature type="transmembrane region" description="Helical" evidence="2">
    <location>
        <begin position="136"/>
        <end position="154"/>
    </location>
</feature>
<sequence>MTKELQERPELAVGEPESRTTKSGRRRALAGLVSGILALGIGDLIAIWTGQSSSPYLAVGSAVVDAMPTGLKEFAITTFGSFDKLALFVVMAVVIAALLAVAGMVESRRRPYGTVMFYLFGAIGMAAAWTRADAGVLSPLPTLLGIVAGVLALRTLTTKERGEAVKSSLLARRSFVQLLGIGAAAGGIAFAAGRAFATTARKAVSSRESVTLPEPVERERLQTGTQVDVLEPFQTPNNDFYRIDTALQVPQLSADEWSLRVHGMVDTEITMSFAELLKLPMIERMMTLSCVSNPVGGNLVGNALWLGYPIRELLSKAGVHYDADMVLSKSSDGFTAGTPLDTLTDSDRDAILAVGMNGEPLPMEHGFPVRMVVPGLYGFVSATKWLVDLEVTRFDRKVAYWTTRGWSARGPVKLSSRIEVPRSGGNPVQPGPVVVAGTAWSPHVGIERVELKLDSGPWQPTELAAAPSTDTWRQWRFDWDAKPGSHRLTVRAIDTEGVVQTSSRAAPAPDGATGLHSRTVTVG</sequence>
<dbReference type="InterPro" id="IPR036374">
    <property type="entry name" value="OxRdtase_Mopterin-bd_sf"/>
</dbReference>
<feature type="transmembrane region" description="Helical" evidence="2">
    <location>
        <begin position="28"/>
        <end position="48"/>
    </location>
</feature>
<feature type="domain" description="Oxidoreductase molybdopterin-binding" evidence="3">
    <location>
        <begin position="247"/>
        <end position="397"/>
    </location>
</feature>
<dbReference type="SUPFAM" id="SSF56524">
    <property type="entry name" value="Oxidoreductase molybdopterin-binding domain"/>
    <property type="match status" value="1"/>
</dbReference>
<feature type="region of interest" description="Disordered" evidence="1">
    <location>
        <begin position="1"/>
        <end position="22"/>
    </location>
</feature>
<feature type="transmembrane region" description="Helical" evidence="2">
    <location>
        <begin position="112"/>
        <end position="130"/>
    </location>
</feature>
<proteinExistence type="predicted"/>
<keyword evidence="2" id="KW-0472">Membrane</keyword>
<feature type="transmembrane region" description="Helical" evidence="2">
    <location>
        <begin position="85"/>
        <end position="105"/>
    </location>
</feature>
<dbReference type="InterPro" id="IPR000572">
    <property type="entry name" value="OxRdtase_Mopterin-bd_dom"/>
</dbReference>
<evidence type="ECO:0000256" key="2">
    <source>
        <dbReference type="SAM" id="Phobius"/>
    </source>
</evidence>
<name>A0ABY8QQ26_9MICO</name>
<dbReference type="InterPro" id="IPR014756">
    <property type="entry name" value="Ig_E-set"/>
</dbReference>
<dbReference type="RefSeq" id="WP_349637795.1">
    <property type="nucleotide sequence ID" value="NZ_CP090958.1"/>
</dbReference>
<reference evidence="4 5" key="1">
    <citation type="submission" date="2023-05" db="EMBL/GenBank/DDBJ databases">
        <title>Lithophilousrod everest ZFBP1038 complete genpme.</title>
        <authorList>
            <person name="Tian M."/>
        </authorList>
    </citation>
    <scope>NUCLEOTIDE SEQUENCE [LARGE SCALE GENOMIC DNA]</scope>
    <source>
        <strain evidence="4 5">ZFBP1038</strain>
    </source>
</reference>
<evidence type="ECO:0000256" key="1">
    <source>
        <dbReference type="SAM" id="MobiDB-lite"/>
    </source>
</evidence>
<dbReference type="Gene3D" id="3.90.420.10">
    <property type="entry name" value="Oxidoreductase, molybdopterin-binding domain"/>
    <property type="match status" value="1"/>
</dbReference>
<organism evidence="4 5">
    <name type="scientific">Saxibacter everestensis</name>
    <dbReference type="NCBI Taxonomy" id="2909229"/>
    <lineage>
        <taxon>Bacteria</taxon>
        <taxon>Bacillati</taxon>
        <taxon>Actinomycetota</taxon>
        <taxon>Actinomycetes</taxon>
        <taxon>Micrococcales</taxon>
        <taxon>Brevibacteriaceae</taxon>
        <taxon>Saxibacter</taxon>
    </lineage>
</organism>
<evidence type="ECO:0000259" key="3">
    <source>
        <dbReference type="Pfam" id="PF00174"/>
    </source>
</evidence>
<keyword evidence="2" id="KW-0812">Transmembrane</keyword>
<dbReference type="PANTHER" id="PTHR19372">
    <property type="entry name" value="SULFITE REDUCTASE"/>
    <property type="match status" value="1"/>
</dbReference>
<evidence type="ECO:0000313" key="5">
    <source>
        <dbReference type="Proteomes" id="UP001209083"/>
    </source>
</evidence>
<accession>A0ABY8QQ26</accession>
<evidence type="ECO:0000313" key="4">
    <source>
        <dbReference type="EMBL" id="WGW11013.1"/>
    </source>
</evidence>
<keyword evidence="5" id="KW-1185">Reference proteome</keyword>
<gene>
    <name evidence="4" type="ORF">LWF01_12990</name>
</gene>
<dbReference type="Gene3D" id="2.60.40.650">
    <property type="match status" value="1"/>
</dbReference>